<evidence type="ECO:0000256" key="1">
    <source>
        <dbReference type="ARBA" id="ARBA00012995"/>
    </source>
</evidence>
<dbReference type="GO" id="GO:0030060">
    <property type="term" value="F:L-malate dehydrogenase (NAD+) activity"/>
    <property type="evidence" value="ECO:0007669"/>
    <property type="project" value="UniProtKB-EC"/>
</dbReference>
<dbReference type="InterPro" id="IPR015955">
    <property type="entry name" value="Lactate_DH/Glyco_Ohase_4_C"/>
</dbReference>
<evidence type="ECO:0000313" key="9">
    <source>
        <dbReference type="EMBL" id="KAL0831074.1"/>
    </source>
</evidence>
<evidence type="ECO:0000256" key="3">
    <source>
        <dbReference type="ARBA" id="ARBA00022532"/>
    </source>
</evidence>
<feature type="domain" description="Lactate/malate dehydrogenase C-terminal" evidence="8">
    <location>
        <begin position="221"/>
        <end position="362"/>
    </location>
</feature>
<keyword evidence="3" id="KW-0816">Tricarboxylic acid cycle</keyword>
<proteinExistence type="inferred from homology"/>
<evidence type="ECO:0000256" key="6">
    <source>
        <dbReference type="RuleBase" id="RU003369"/>
    </source>
</evidence>
<dbReference type="InterPro" id="IPR001236">
    <property type="entry name" value="Lactate/malate_DH_N"/>
</dbReference>
<dbReference type="EMBL" id="JBEUOH010000012">
    <property type="protein sequence ID" value="KAL0880659.1"/>
    <property type="molecule type" value="Genomic_DNA"/>
</dbReference>
<keyword evidence="4 6" id="KW-0560">Oxidoreductase</keyword>
<sequence length="399" mass="44000">MFCRPIKSFLVCTTPNLVSRAWYQNFVSSHALAQIDRLCERYCPVPRFPPQKVAVIGAGSDVGRIASLFLKQQKVIKILALYDEPNRGVIGVANDLAHIDTSTEVEAYQGRMFLKDALYDSDVVLICGGWYVMPPCCNTPDRVVFFQNMQHVRTVSIACAHFCPQAVVAVQTPPVDCNFALCAHTLKMAKVYDKRRVLGVNAINAMRANQLFCSITGTDPSGSSTPVVCGTGRCTRVPVFSAGKAGNFPQTQADCLTRLVREADDIICKVKSNNEQGHLSIGFSTARFVVNIMKGLFEKPAFIDSALVEQADPEKCYGMPVCATPVTMGKKGIQEYAIPTLNEFEKTLLDNSKVDLEDMLNLGRCYAVGDEYFLHDAKFCYIPPCKPCETCVPCKEKAK</sequence>
<evidence type="ECO:0000313" key="10">
    <source>
        <dbReference type="EMBL" id="KAL0880659.1"/>
    </source>
</evidence>
<dbReference type="Gene3D" id="3.40.50.720">
    <property type="entry name" value="NAD(P)-binding Rossmann-like Domain"/>
    <property type="match status" value="1"/>
</dbReference>
<dbReference type="EMBL" id="JBEDNZ010000012">
    <property type="protein sequence ID" value="KAL0831074.1"/>
    <property type="molecule type" value="Genomic_DNA"/>
</dbReference>
<evidence type="ECO:0000259" key="7">
    <source>
        <dbReference type="Pfam" id="PF00056"/>
    </source>
</evidence>
<dbReference type="Gene3D" id="3.90.110.10">
    <property type="entry name" value="Lactate dehydrogenase/glycoside hydrolase, family 4, C-terminal"/>
    <property type="match status" value="1"/>
</dbReference>
<dbReference type="GO" id="GO:0006099">
    <property type="term" value="P:tricarboxylic acid cycle"/>
    <property type="evidence" value="ECO:0007669"/>
    <property type="project" value="UniProtKB-KW"/>
</dbReference>
<feature type="domain" description="Lactate/malate dehydrogenase N-terminal" evidence="7">
    <location>
        <begin position="52"/>
        <end position="199"/>
    </location>
</feature>
<evidence type="ECO:0000256" key="2">
    <source>
        <dbReference type="ARBA" id="ARBA00016075"/>
    </source>
</evidence>
<dbReference type="EC" id="1.1.1.37" evidence="1"/>
<dbReference type="AlphaFoldDB" id="A0ABD0SZH6"/>
<keyword evidence="11" id="KW-1185">Reference proteome</keyword>
<reference evidence="11 12" key="1">
    <citation type="submission" date="2024-06" db="EMBL/GenBank/DDBJ databases">
        <title>A chromosome-level genome assembly of beet webworm, Loxostege sticticalis.</title>
        <authorList>
            <person name="Zhang Y."/>
        </authorList>
    </citation>
    <scope>NUCLEOTIDE SEQUENCE [LARGE SCALE GENOMIC DNA]</scope>
    <source>
        <strain evidence="10">AQ026</strain>
        <strain evidence="9">AQ028</strain>
        <tissue evidence="9">Male pupae</tissue>
        <tissue evidence="10">Whole body</tissue>
    </source>
</reference>
<protein>
    <recommendedName>
        <fullName evidence="2">Malate dehydrogenase, mitochondrial</fullName>
        <ecNumber evidence="1">1.1.1.37</ecNumber>
    </recommendedName>
</protein>
<name>A0ABD0SZH6_LOXSC</name>
<dbReference type="Pfam" id="PF00056">
    <property type="entry name" value="Ldh_1_N"/>
    <property type="match status" value="1"/>
</dbReference>
<dbReference type="PANTHER" id="PTHR11540">
    <property type="entry name" value="MALATE AND LACTATE DEHYDROGENASE"/>
    <property type="match status" value="1"/>
</dbReference>
<dbReference type="InterPro" id="IPR022383">
    <property type="entry name" value="Lactate/malate_DH_C"/>
</dbReference>
<dbReference type="SUPFAM" id="SSF51735">
    <property type="entry name" value="NAD(P)-binding Rossmann-fold domains"/>
    <property type="match status" value="1"/>
</dbReference>
<accession>A0ABD0SZH6</accession>
<dbReference type="Pfam" id="PF02866">
    <property type="entry name" value="Ldh_1_C"/>
    <property type="match status" value="1"/>
</dbReference>
<evidence type="ECO:0000256" key="5">
    <source>
        <dbReference type="ARBA" id="ARBA00023027"/>
    </source>
</evidence>
<evidence type="ECO:0000313" key="12">
    <source>
        <dbReference type="Proteomes" id="UP001549921"/>
    </source>
</evidence>
<keyword evidence="5" id="KW-0520">NAD</keyword>
<gene>
    <name evidence="10" type="ORF">ABMA27_001878</name>
    <name evidence="9" type="ORF">ABMA28_001950</name>
</gene>
<evidence type="ECO:0000313" key="11">
    <source>
        <dbReference type="Proteomes" id="UP001549920"/>
    </source>
</evidence>
<evidence type="ECO:0000259" key="8">
    <source>
        <dbReference type="Pfam" id="PF02866"/>
    </source>
</evidence>
<evidence type="ECO:0000256" key="4">
    <source>
        <dbReference type="ARBA" id="ARBA00023002"/>
    </source>
</evidence>
<comment type="similarity">
    <text evidence="6">Belongs to the LDH/MDH superfamily.</text>
</comment>
<dbReference type="InterPro" id="IPR036291">
    <property type="entry name" value="NAD(P)-bd_dom_sf"/>
</dbReference>
<dbReference type="Proteomes" id="UP001549921">
    <property type="component" value="Unassembled WGS sequence"/>
</dbReference>
<dbReference type="PANTHER" id="PTHR11540:SF16">
    <property type="entry name" value="MALATE DEHYDROGENASE, MITOCHONDRIAL"/>
    <property type="match status" value="1"/>
</dbReference>
<organism evidence="9 12">
    <name type="scientific">Loxostege sticticalis</name>
    <name type="common">Beet webworm moth</name>
    <dbReference type="NCBI Taxonomy" id="481309"/>
    <lineage>
        <taxon>Eukaryota</taxon>
        <taxon>Metazoa</taxon>
        <taxon>Ecdysozoa</taxon>
        <taxon>Arthropoda</taxon>
        <taxon>Hexapoda</taxon>
        <taxon>Insecta</taxon>
        <taxon>Pterygota</taxon>
        <taxon>Neoptera</taxon>
        <taxon>Endopterygota</taxon>
        <taxon>Lepidoptera</taxon>
        <taxon>Glossata</taxon>
        <taxon>Ditrysia</taxon>
        <taxon>Pyraloidea</taxon>
        <taxon>Crambidae</taxon>
        <taxon>Pyraustinae</taxon>
        <taxon>Loxostege</taxon>
    </lineage>
</organism>
<dbReference type="SUPFAM" id="SSF56327">
    <property type="entry name" value="LDH C-terminal domain-like"/>
    <property type="match status" value="1"/>
</dbReference>
<comment type="caution">
    <text evidence="9">The sequence shown here is derived from an EMBL/GenBank/DDBJ whole genome shotgun (WGS) entry which is preliminary data.</text>
</comment>
<dbReference type="Proteomes" id="UP001549920">
    <property type="component" value="Unassembled WGS sequence"/>
</dbReference>